<evidence type="ECO:0000313" key="3">
    <source>
        <dbReference type="Proteomes" id="UP000239494"/>
    </source>
</evidence>
<accession>A0A2T0SDW5</accession>
<proteinExistence type="predicted"/>
<gene>
    <name evidence="2" type="ORF">CLV43_12215</name>
</gene>
<dbReference type="EMBL" id="PVTF01000022">
    <property type="protein sequence ID" value="PRY31609.1"/>
    <property type="molecule type" value="Genomic_DNA"/>
</dbReference>
<reference evidence="2 3" key="1">
    <citation type="submission" date="2018-03" db="EMBL/GenBank/DDBJ databases">
        <title>Genomic Encyclopedia of Archaeal and Bacterial Type Strains, Phase II (KMG-II): from individual species to whole genera.</title>
        <authorList>
            <person name="Goeker M."/>
        </authorList>
    </citation>
    <scope>NUCLEOTIDE SEQUENCE [LARGE SCALE GENOMIC DNA]</scope>
    <source>
        <strain evidence="2 3">DSM 44720</strain>
    </source>
</reference>
<keyword evidence="3" id="KW-1185">Reference proteome</keyword>
<dbReference type="Proteomes" id="UP000239494">
    <property type="component" value="Unassembled WGS sequence"/>
</dbReference>
<feature type="region of interest" description="Disordered" evidence="1">
    <location>
        <begin position="187"/>
        <end position="206"/>
    </location>
</feature>
<name>A0A2T0SDW5_9PSEU</name>
<evidence type="ECO:0000313" key="2">
    <source>
        <dbReference type="EMBL" id="PRY31609.1"/>
    </source>
</evidence>
<sequence>MPVFQLGKAGRSGEVRTAADIRPVRGGAGCGRCSANWRCHSCGGCRPLFADSGRSLFWDCRIGGSFRCGFSGSRSGRRDPAVHGVGILRTSAGLRRRGGGRARGGRVGGSAVGGRVSARVGVGGGGGAVTARTGAAAVGRRPRCGVRSPCDGVRSARINRSGKAPVSFAPPYRSDFSAGFPHGCPTFRRAGKNGPGKWSTVPRGGTHRFRCAGSAPSISRRIGRGVVHTGGRRGVGPVGWRWCGGVSRGADGRRDNGCPRTGDVWSDSKLRVVRSLTFFRYRTINCVWFGIVVTFRPFDSL</sequence>
<dbReference type="AlphaFoldDB" id="A0A2T0SDW5"/>
<comment type="caution">
    <text evidence="2">The sequence shown here is derived from an EMBL/GenBank/DDBJ whole genome shotgun (WGS) entry which is preliminary data.</text>
</comment>
<organism evidence="2 3">
    <name type="scientific">Umezawaea tangerina</name>
    <dbReference type="NCBI Taxonomy" id="84725"/>
    <lineage>
        <taxon>Bacteria</taxon>
        <taxon>Bacillati</taxon>
        <taxon>Actinomycetota</taxon>
        <taxon>Actinomycetes</taxon>
        <taxon>Pseudonocardiales</taxon>
        <taxon>Pseudonocardiaceae</taxon>
        <taxon>Umezawaea</taxon>
    </lineage>
</organism>
<evidence type="ECO:0000256" key="1">
    <source>
        <dbReference type="SAM" id="MobiDB-lite"/>
    </source>
</evidence>
<protein>
    <submittedName>
        <fullName evidence="2">Uncharacterized protein</fullName>
    </submittedName>
</protein>